<protein>
    <submittedName>
        <fullName evidence="2">DUF6504 family protein</fullName>
    </submittedName>
</protein>
<dbReference type="Pfam" id="PF20114">
    <property type="entry name" value="DUF6504"/>
    <property type="match status" value="1"/>
</dbReference>
<accession>A0AB39YJY9</accession>
<dbReference type="RefSeq" id="WP_207593700.1">
    <property type="nucleotide sequence ID" value="NZ_CP165735.1"/>
</dbReference>
<organism evidence="2">
    <name type="scientific">Paenarthrobacter sp. AMU7</name>
    <dbReference type="NCBI Taxonomy" id="3162492"/>
    <lineage>
        <taxon>Bacteria</taxon>
        <taxon>Bacillati</taxon>
        <taxon>Actinomycetota</taxon>
        <taxon>Actinomycetes</taxon>
        <taxon>Micrococcales</taxon>
        <taxon>Micrococcaceae</taxon>
        <taxon>Paenarthrobacter</taxon>
    </lineage>
</organism>
<evidence type="ECO:0000259" key="1">
    <source>
        <dbReference type="Pfam" id="PF20114"/>
    </source>
</evidence>
<reference evidence="2" key="1">
    <citation type="submission" date="2024-07" db="EMBL/GenBank/DDBJ databases">
        <authorList>
            <person name="Li J."/>
            <person name="Wei H."/>
            <person name="Ma J."/>
        </authorList>
    </citation>
    <scope>NUCLEOTIDE SEQUENCE</scope>
    <source>
        <strain evidence="2">AMU7</strain>
    </source>
</reference>
<feature type="domain" description="DUF6504" evidence="1">
    <location>
        <begin position="9"/>
        <end position="101"/>
    </location>
</feature>
<evidence type="ECO:0000313" key="2">
    <source>
        <dbReference type="EMBL" id="XDV69729.1"/>
    </source>
</evidence>
<name>A0AB39YJY9_9MICC</name>
<proteinExistence type="predicted"/>
<dbReference type="AlphaFoldDB" id="A0AB39YJY9"/>
<dbReference type="InterPro" id="IPR045443">
    <property type="entry name" value="DUF6504"/>
</dbReference>
<gene>
    <name evidence="2" type="ORF">ABQM86_12060</name>
</gene>
<sequence>MGLFSESVEVGCTETGQPRTVHWKGTHYTVSNDPVRWYERRQWWLEESRAPLGTGAGLVDHEIWRVQLHPLDAVAPTADPITLDLVRHVSSGRWRLLRIHDAAPAQAVEPDEAA</sequence>
<dbReference type="EMBL" id="CP165735">
    <property type="protein sequence ID" value="XDV69729.1"/>
    <property type="molecule type" value="Genomic_DNA"/>
</dbReference>